<dbReference type="EMBL" id="ML119108">
    <property type="protein sequence ID" value="RPB16663.1"/>
    <property type="molecule type" value="Genomic_DNA"/>
</dbReference>
<dbReference type="AlphaFoldDB" id="A0A3N4L1H6"/>
<reference evidence="2 3" key="1">
    <citation type="journal article" date="2018" name="Nat. Ecol. Evol.">
        <title>Pezizomycetes genomes reveal the molecular basis of ectomycorrhizal truffle lifestyle.</title>
        <authorList>
            <person name="Murat C."/>
            <person name="Payen T."/>
            <person name="Noel B."/>
            <person name="Kuo A."/>
            <person name="Morin E."/>
            <person name="Chen J."/>
            <person name="Kohler A."/>
            <person name="Krizsan K."/>
            <person name="Balestrini R."/>
            <person name="Da Silva C."/>
            <person name="Montanini B."/>
            <person name="Hainaut M."/>
            <person name="Levati E."/>
            <person name="Barry K.W."/>
            <person name="Belfiori B."/>
            <person name="Cichocki N."/>
            <person name="Clum A."/>
            <person name="Dockter R.B."/>
            <person name="Fauchery L."/>
            <person name="Guy J."/>
            <person name="Iotti M."/>
            <person name="Le Tacon F."/>
            <person name="Lindquist E.A."/>
            <person name="Lipzen A."/>
            <person name="Malagnac F."/>
            <person name="Mello A."/>
            <person name="Molinier V."/>
            <person name="Miyauchi S."/>
            <person name="Poulain J."/>
            <person name="Riccioni C."/>
            <person name="Rubini A."/>
            <person name="Sitrit Y."/>
            <person name="Splivallo R."/>
            <person name="Traeger S."/>
            <person name="Wang M."/>
            <person name="Zifcakova L."/>
            <person name="Wipf D."/>
            <person name="Zambonelli A."/>
            <person name="Paolocci F."/>
            <person name="Nowrousian M."/>
            <person name="Ottonello S."/>
            <person name="Baldrian P."/>
            <person name="Spatafora J.W."/>
            <person name="Henrissat B."/>
            <person name="Nagy L.G."/>
            <person name="Aury J.M."/>
            <person name="Wincker P."/>
            <person name="Grigoriev I.V."/>
            <person name="Bonfante P."/>
            <person name="Martin F.M."/>
        </authorList>
    </citation>
    <scope>NUCLEOTIDE SEQUENCE [LARGE SCALE GENOMIC DNA]</scope>
    <source>
        <strain evidence="2 3">CCBAS932</strain>
    </source>
</reference>
<evidence type="ECO:0000313" key="2">
    <source>
        <dbReference type="EMBL" id="RPB16663.1"/>
    </source>
</evidence>
<keyword evidence="1" id="KW-0812">Transmembrane</keyword>
<dbReference type="OrthoDB" id="5366688at2759"/>
<feature type="transmembrane region" description="Helical" evidence="1">
    <location>
        <begin position="80"/>
        <end position="101"/>
    </location>
</feature>
<feature type="transmembrane region" description="Helical" evidence="1">
    <location>
        <begin position="12"/>
        <end position="39"/>
    </location>
</feature>
<dbReference type="Proteomes" id="UP000277580">
    <property type="component" value="Unassembled WGS sequence"/>
</dbReference>
<accession>A0A3N4L1H6</accession>
<gene>
    <name evidence="2" type="ORF">P167DRAFT_541996</name>
</gene>
<name>A0A3N4L1H6_9PEZI</name>
<evidence type="ECO:0000256" key="1">
    <source>
        <dbReference type="SAM" id="Phobius"/>
    </source>
</evidence>
<dbReference type="InParanoid" id="A0A3N4L1H6"/>
<sequence length="201" mass="21143">MPRSSLHANGALGYIFLASRCLQLACLITTLGLSAHLIGAMADAMQQPSSALIGTLCISIFTLLYAIITLALYYDAQLPAHYAAATDAVFLLALLVTTIVVGKPLAFLSCRAVGIFAENSAGAYVSVSNNVGFHAKRGDLYLVPLEYAQWVVSSVGVCEMMKGVWAVGIVVTVLFAASAVCLVCLWRKGGARRGGKWAGVV</sequence>
<protein>
    <recommendedName>
        <fullName evidence="4">MARVEL domain-containing protein</fullName>
    </recommendedName>
</protein>
<keyword evidence="1" id="KW-0472">Membrane</keyword>
<proteinExistence type="predicted"/>
<evidence type="ECO:0008006" key="4">
    <source>
        <dbReference type="Google" id="ProtNLM"/>
    </source>
</evidence>
<organism evidence="2 3">
    <name type="scientific">Morchella conica CCBAS932</name>
    <dbReference type="NCBI Taxonomy" id="1392247"/>
    <lineage>
        <taxon>Eukaryota</taxon>
        <taxon>Fungi</taxon>
        <taxon>Dikarya</taxon>
        <taxon>Ascomycota</taxon>
        <taxon>Pezizomycotina</taxon>
        <taxon>Pezizomycetes</taxon>
        <taxon>Pezizales</taxon>
        <taxon>Morchellaceae</taxon>
        <taxon>Morchella</taxon>
    </lineage>
</organism>
<feature type="transmembrane region" description="Helical" evidence="1">
    <location>
        <begin position="51"/>
        <end position="74"/>
    </location>
</feature>
<evidence type="ECO:0000313" key="3">
    <source>
        <dbReference type="Proteomes" id="UP000277580"/>
    </source>
</evidence>
<feature type="transmembrane region" description="Helical" evidence="1">
    <location>
        <begin position="163"/>
        <end position="186"/>
    </location>
</feature>
<keyword evidence="3" id="KW-1185">Reference proteome</keyword>
<keyword evidence="1" id="KW-1133">Transmembrane helix</keyword>